<dbReference type="EMBL" id="BARV01016855">
    <property type="protein sequence ID" value="GAI31364.1"/>
    <property type="molecule type" value="Genomic_DNA"/>
</dbReference>
<dbReference type="EMBL" id="BARV01035145">
    <property type="protein sequence ID" value="GAI54274.1"/>
    <property type="molecule type" value="Genomic_DNA"/>
</dbReference>
<evidence type="ECO:0000313" key="11">
    <source>
        <dbReference type="EMBL" id="GAI26297.1"/>
    </source>
</evidence>
<dbReference type="EMBL" id="BARV01019453">
    <property type="protein sequence ID" value="GAI30934.1"/>
    <property type="molecule type" value="Genomic_DNA"/>
</dbReference>
<evidence type="ECO:0000313" key="3">
    <source>
        <dbReference type="EMBL" id="GAI11246.1"/>
    </source>
</evidence>
<evidence type="ECO:0000313" key="29">
    <source>
        <dbReference type="EMBL" id="GAI43503.1"/>
    </source>
</evidence>
<accession>X1LZJ8</accession>
<dbReference type="EMBL" id="BARV01025881">
    <property type="protein sequence ID" value="GAI34657.1"/>
    <property type="molecule type" value="Genomic_DNA"/>
</dbReference>
<evidence type="ECO:0000313" key="1">
    <source>
        <dbReference type="EMBL" id="GAI01156.1"/>
    </source>
</evidence>
<dbReference type="EMBL" id="BARV01030312">
    <property type="protein sequence ID" value="GAI39897.1"/>
    <property type="molecule type" value="Genomic_DNA"/>
</dbReference>
<evidence type="ECO:0000313" key="32">
    <source>
        <dbReference type="EMBL" id="GAI50494.1"/>
    </source>
</evidence>
<dbReference type="EMBL" id="BARV01021534">
    <property type="protein sequence ID" value="GAI24748.1"/>
    <property type="molecule type" value="Genomic_DNA"/>
</dbReference>
<dbReference type="EMBL" id="BARV01033104">
    <property type="protein sequence ID" value="GAI41588.1"/>
    <property type="molecule type" value="Genomic_DNA"/>
</dbReference>
<evidence type="ECO:0000313" key="21">
    <source>
        <dbReference type="EMBL" id="GAI34112.1"/>
    </source>
</evidence>
<dbReference type="EMBL" id="BARV01023142">
    <property type="protein sequence ID" value="GAI28038.1"/>
    <property type="molecule type" value="Genomic_DNA"/>
</dbReference>
<dbReference type="EMBL" id="BARV01024028">
    <property type="protein sequence ID" value="GAI43503.1"/>
    <property type="molecule type" value="Genomic_DNA"/>
</dbReference>
<evidence type="ECO:0000313" key="36">
    <source>
        <dbReference type="EMBL" id="GAI55560.1"/>
    </source>
</evidence>
<evidence type="ECO:0000313" key="38">
    <source>
        <dbReference type="EMBL" id="GAI56536.1"/>
    </source>
</evidence>
<evidence type="ECO:0000313" key="24">
    <source>
        <dbReference type="EMBL" id="GAI38480.1"/>
    </source>
</evidence>
<reference evidence="3" key="1">
    <citation type="journal article" date="2014" name="Front. Microbiol.">
        <title>High frequency of phylogenetically diverse reductive dehalogenase-homologous genes in deep subseafloor sedimentary metagenomes.</title>
        <authorList>
            <person name="Kawai M."/>
            <person name="Futagami T."/>
            <person name="Toyoda A."/>
            <person name="Takaki Y."/>
            <person name="Nishi S."/>
            <person name="Hori S."/>
            <person name="Arai W."/>
            <person name="Tsubouchi T."/>
            <person name="Morono Y."/>
            <person name="Uchiyama I."/>
            <person name="Ito T."/>
            <person name="Fujiyama A."/>
            <person name="Inagaki F."/>
            <person name="Takami H."/>
        </authorList>
    </citation>
    <scope>NUCLEOTIDE SEQUENCE</scope>
    <source>
        <strain evidence="3">Expedition CK06-06</strain>
    </source>
</reference>
<evidence type="ECO:0000313" key="20">
    <source>
        <dbReference type="EMBL" id="GAI32802.1"/>
    </source>
</evidence>
<dbReference type="EMBL" id="BARV01030876">
    <property type="protein sequence ID" value="GAI32802.1"/>
    <property type="molecule type" value="Genomic_DNA"/>
</dbReference>
<evidence type="ECO:0000313" key="14">
    <source>
        <dbReference type="EMBL" id="GAI29022.1"/>
    </source>
</evidence>
<dbReference type="EMBL" id="BARV01030421">
    <property type="protein sequence ID" value="GAI41142.1"/>
    <property type="molecule type" value="Genomic_DNA"/>
</dbReference>
<dbReference type="EMBL" id="BARV01021641">
    <property type="protein sequence ID" value="GAI25990.1"/>
    <property type="molecule type" value="Genomic_DNA"/>
</dbReference>
<dbReference type="EMBL" id="BARV01030276">
    <property type="protein sequence ID" value="GAI39485.1"/>
    <property type="molecule type" value="Genomic_DNA"/>
</dbReference>
<evidence type="ECO:0000313" key="2">
    <source>
        <dbReference type="EMBL" id="GAI07397.1"/>
    </source>
</evidence>
<evidence type="ECO:0000313" key="18">
    <source>
        <dbReference type="EMBL" id="GAI31364.1"/>
    </source>
</evidence>
<dbReference type="EMBL" id="BARV01000671">
    <property type="protein sequence ID" value="GAI01156.1"/>
    <property type="molecule type" value="Genomic_DNA"/>
</dbReference>
<name>X1LZJ8_9ZZZZ</name>
<dbReference type="EMBL" id="BARV01003753">
    <property type="protein sequence ID" value="GAI11246.1"/>
    <property type="molecule type" value="Genomic_DNA"/>
</dbReference>
<evidence type="ECO:0000313" key="8">
    <source>
        <dbReference type="EMBL" id="GAI25137.1"/>
    </source>
</evidence>
<evidence type="ECO:0000313" key="12">
    <source>
        <dbReference type="EMBL" id="GAI27974.1"/>
    </source>
</evidence>
<dbReference type="EMBL" id="BARV01022489">
    <property type="protein sequence ID" value="GAI20655.1"/>
    <property type="molecule type" value="Genomic_DNA"/>
</dbReference>
<evidence type="ECO:0000313" key="22">
    <source>
        <dbReference type="EMBL" id="GAI34657.1"/>
    </source>
</evidence>
<evidence type="ECO:0000313" key="16">
    <source>
        <dbReference type="EMBL" id="GAI29592.1"/>
    </source>
</evidence>
<evidence type="ECO:0000313" key="9">
    <source>
        <dbReference type="EMBL" id="GAI25560.1"/>
    </source>
</evidence>
<dbReference type="EMBL" id="BARV01005308">
    <property type="protein sequence ID" value="GAI13657.1"/>
    <property type="molecule type" value="Genomic_DNA"/>
</dbReference>
<dbReference type="EMBL" id="BARV01035372">
    <property type="protein sequence ID" value="GAI56536.1"/>
    <property type="molecule type" value="Genomic_DNA"/>
</dbReference>
<dbReference type="EMBL" id="BARV01025820">
    <property type="protein sequence ID" value="GAI34112.1"/>
    <property type="molecule type" value="Genomic_DNA"/>
</dbReference>
<evidence type="ECO:0000313" key="26">
    <source>
        <dbReference type="EMBL" id="GAI39897.1"/>
    </source>
</evidence>
<organism evidence="3">
    <name type="scientific">marine sediment metagenome</name>
    <dbReference type="NCBI Taxonomy" id="412755"/>
    <lineage>
        <taxon>unclassified sequences</taxon>
        <taxon>metagenomes</taxon>
        <taxon>ecological metagenomes</taxon>
    </lineage>
</organism>
<evidence type="ECO:0000313" key="7">
    <source>
        <dbReference type="EMBL" id="GAI24748.1"/>
    </source>
</evidence>
<evidence type="ECO:0000313" key="17">
    <source>
        <dbReference type="EMBL" id="GAI30934.1"/>
    </source>
</evidence>
<dbReference type="EMBL" id="BARV01024907">
    <property type="protein sequence ID" value="GAI38480.1"/>
    <property type="molecule type" value="Genomic_DNA"/>
</dbReference>
<evidence type="ECO:0000313" key="37">
    <source>
        <dbReference type="EMBL" id="GAI55580.1"/>
    </source>
</evidence>
<evidence type="ECO:0000313" key="33">
    <source>
        <dbReference type="EMBL" id="GAI52441.1"/>
    </source>
</evidence>
<evidence type="ECO:0000313" key="4">
    <source>
        <dbReference type="EMBL" id="GAI11643.1"/>
    </source>
</evidence>
<evidence type="ECO:0000313" key="10">
    <source>
        <dbReference type="EMBL" id="GAI25990.1"/>
    </source>
</evidence>
<evidence type="ECO:0000313" key="13">
    <source>
        <dbReference type="EMBL" id="GAI28038.1"/>
    </source>
</evidence>
<dbReference type="EMBL" id="BARV01028095">
    <property type="protein sequence ID" value="GAI44553.1"/>
    <property type="molecule type" value="Genomic_DNA"/>
</dbReference>
<evidence type="ECO:0000313" key="39">
    <source>
        <dbReference type="EMBL" id="GAI57901.1"/>
    </source>
</evidence>
<evidence type="ECO:0000313" key="23">
    <source>
        <dbReference type="EMBL" id="GAI35945.1"/>
    </source>
</evidence>
<evidence type="ECO:0000313" key="5">
    <source>
        <dbReference type="EMBL" id="GAI13657.1"/>
    </source>
</evidence>
<gene>
    <name evidence="1" type="ORF">S06H3_02330</name>
    <name evidence="3" type="ORF">S06H3_08775</name>
    <name evidence="4" type="ORF">S06H3_08829</name>
    <name evidence="2" type="ORF">S06H3_10383</name>
    <name evidence="5" type="ORF">S06H3_11119</name>
    <name evidence="19" type="ORF">S06H3_27154</name>
    <name evidence="14" type="ORF">S06H3_28466</name>
    <name evidence="18" type="ORF">S06H3_28831</name>
    <name evidence="8" type="ORF">S06H3_29949</name>
    <name evidence="11" type="ORF">S06H3_30098</name>
    <name evidence="9" type="ORF">S06H3_31956</name>
    <name evidence="17" type="ORF">S06H3_32688</name>
    <name evidence="7" type="ORF">S06H3_35655</name>
    <name evidence="10" type="ORF">S06H3_35821</name>
    <name evidence="12" type="ORF">S06H3_36074</name>
    <name evidence="15" type="ORF">S06H3_36235</name>
    <name evidence="6" type="ORF">S06H3_37067</name>
    <name evidence="13" type="ORF">S06H3_38017</name>
    <name evidence="16" type="ORF">S06H3_38217</name>
    <name evidence="29" type="ORF">S06H3_39305</name>
    <name evidence="24" type="ORF">S06H3_40561</name>
    <name evidence="21" type="ORF">S06H3_41834</name>
    <name evidence="22" type="ORF">S06H3_41925</name>
    <name evidence="30" type="ORF">S06H3_45066</name>
    <name evidence="31" type="ORF">S06H3_47076</name>
    <name evidence="25" type="ORF">S06H3_48110</name>
    <name evidence="26" type="ORF">S06H3_48163</name>
    <name evidence="27" type="ORF">S06H3_48320</name>
    <name evidence="20" type="ORF">S06H3_48963</name>
    <name evidence="23" type="ORF">S06H3_51394</name>
    <name evidence="28" type="ORF">S06H3_52096</name>
    <name evidence="34" type="ORF">S06H3_52925</name>
    <name evidence="39" type="ORF">S06H3_53675</name>
    <name evidence="33" type="ORF">S06H3_54640</name>
    <name evidence="35" type="ORF">S06H3_54882</name>
    <name evidence="38" type="ORF">S06H3_55207</name>
    <name evidence="32" type="ORF">S06H3_57876</name>
    <name evidence="36" type="ORF">S06H3_61800</name>
    <name evidence="37" type="ORF">S06H3_61804</name>
</gene>
<evidence type="ECO:0000313" key="34">
    <source>
        <dbReference type="EMBL" id="GAI53022.1"/>
    </source>
</evidence>
<evidence type="ECO:0000313" key="28">
    <source>
        <dbReference type="EMBL" id="GAI41588.1"/>
    </source>
</evidence>
<dbReference type="EMBL" id="BARV01034242">
    <property type="protein sequence ID" value="GAI57901.1"/>
    <property type="molecule type" value="Genomic_DNA"/>
</dbReference>
<dbReference type="EMBL" id="BARV01021819">
    <property type="protein sequence ID" value="GAI27974.1"/>
    <property type="molecule type" value="Genomic_DNA"/>
</dbReference>
<dbReference type="EMBL" id="BARV01004798">
    <property type="protein sequence ID" value="GAI07397.1"/>
    <property type="molecule type" value="Genomic_DNA"/>
</dbReference>
<dbReference type="EMBL" id="BARV01040602">
    <property type="protein sequence ID" value="GAI55580.1"/>
    <property type="molecule type" value="Genomic_DNA"/>
</dbReference>
<dbReference type="EMBL" id="BARV01033703">
    <property type="protein sequence ID" value="GAI53022.1"/>
    <property type="molecule type" value="Genomic_DNA"/>
</dbReference>
<dbReference type="EMBL" id="BARV01037408">
    <property type="protein sequence ID" value="GAI50494.1"/>
    <property type="molecule type" value="Genomic_DNA"/>
</dbReference>
<evidence type="ECO:0000313" key="31">
    <source>
        <dbReference type="EMBL" id="GAI45456.1"/>
    </source>
</evidence>
<dbReference type="EMBL" id="BARV01015735">
    <property type="protein sequence ID" value="GAI32383.1"/>
    <property type="molecule type" value="Genomic_DNA"/>
</dbReference>
<dbReference type="EMBL" id="BARV01032606">
    <property type="protein sequence ID" value="GAI35945.1"/>
    <property type="molecule type" value="Genomic_DNA"/>
</dbReference>
<dbReference type="EMBL" id="BARV01017700">
    <property type="protein sequence ID" value="GAI26297.1"/>
    <property type="molecule type" value="Genomic_DNA"/>
</dbReference>
<evidence type="ECO:0000313" key="30">
    <source>
        <dbReference type="EMBL" id="GAI44553.1"/>
    </source>
</evidence>
<evidence type="ECO:0000313" key="15">
    <source>
        <dbReference type="EMBL" id="GAI29255.1"/>
    </source>
</evidence>
<evidence type="ECO:0000313" key="19">
    <source>
        <dbReference type="EMBL" id="GAI32383.1"/>
    </source>
</evidence>
<dbReference type="EMBL" id="BARV01003782">
    <property type="protein sequence ID" value="GAI11643.1"/>
    <property type="molecule type" value="Genomic_DNA"/>
</dbReference>
<sequence length="100" mass="10819">MRVSVSPRGALKLKPDSKEERQAFRAFASVFDALQTGLLEFKMPDKPGLVHLNLVTGPLGDLMAHSKKLRSEGCSFETELTEMTARFGTRSGPGQAGAGR</sequence>
<dbReference type="AlphaFoldDB" id="X1LZJ8"/>
<dbReference type="EMBL" id="BARV01017600">
    <property type="protein sequence ID" value="GAI25137.1"/>
    <property type="molecule type" value="Genomic_DNA"/>
</dbReference>
<dbReference type="EMBL" id="BARV01018957">
    <property type="protein sequence ID" value="GAI25560.1"/>
    <property type="molecule type" value="Genomic_DNA"/>
</dbReference>
<evidence type="ECO:0000313" key="27">
    <source>
        <dbReference type="EMBL" id="GAI41142.1"/>
    </source>
</evidence>
<dbReference type="EMBL" id="BARV01023278">
    <property type="protein sequence ID" value="GAI29592.1"/>
    <property type="molecule type" value="Genomic_DNA"/>
</dbReference>
<dbReference type="EMBL" id="BARV01016611">
    <property type="protein sequence ID" value="GAI29022.1"/>
    <property type="molecule type" value="Genomic_DNA"/>
</dbReference>
<evidence type="ECO:0000313" key="6">
    <source>
        <dbReference type="EMBL" id="GAI20655.1"/>
    </source>
</evidence>
<protein>
    <submittedName>
        <fullName evidence="3">Uncharacterized protein</fullName>
    </submittedName>
</protein>
<evidence type="ECO:0000313" key="35">
    <source>
        <dbReference type="EMBL" id="GAI54274.1"/>
    </source>
</evidence>
<dbReference type="EMBL" id="BARV01021932">
    <property type="protein sequence ID" value="GAI29255.1"/>
    <property type="molecule type" value="Genomic_DNA"/>
</dbReference>
<proteinExistence type="predicted"/>
<dbReference type="EMBL" id="BARV01034973">
    <property type="protein sequence ID" value="GAI52441.1"/>
    <property type="molecule type" value="Genomic_DNA"/>
</dbReference>
<dbReference type="EMBL" id="BARV01029533">
    <property type="protein sequence ID" value="GAI45456.1"/>
    <property type="molecule type" value="Genomic_DNA"/>
</dbReference>
<evidence type="ECO:0000313" key="25">
    <source>
        <dbReference type="EMBL" id="GAI39485.1"/>
    </source>
</evidence>
<dbReference type="EMBL" id="BARV01040600">
    <property type="protein sequence ID" value="GAI55560.1"/>
    <property type="molecule type" value="Genomic_DNA"/>
</dbReference>
<comment type="caution">
    <text evidence="3">The sequence shown here is derived from an EMBL/GenBank/DDBJ whole genome shotgun (WGS) entry which is preliminary data.</text>
</comment>